<sequence>MYRFGKTQRAGQVGYWKQVRANFGKHYITIIQSAIRRYICRRSFLRLQHIALMLAPIWPPQKAQEIREQRAAVIIGKHVRGWLVRRRYKRLRHSICDIQQYSRGMRL</sequence>
<dbReference type="EnsemblMetazoa" id="GBRI038920-RA">
    <property type="protein sequence ID" value="GBRI038920-PA"/>
    <property type="gene ID" value="GBRI038920"/>
</dbReference>
<dbReference type="Proteomes" id="UP000091820">
    <property type="component" value="Unassembled WGS sequence"/>
</dbReference>
<dbReference type="STRING" id="37001.A0A1A9WZS8"/>
<evidence type="ECO:0000313" key="2">
    <source>
        <dbReference type="Proteomes" id="UP000091820"/>
    </source>
</evidence>
<dbReference type="SUPFAM" id="SSF52540">
    <property type="entry name" value="P-loop containing nucleoside triphosphate hydrolases"/>
    <property type="match status" value="1"/>
</dbReference>
<evidence type="ECO:0000313" key="1">
    <source>
        <dbReference type="EnsemblMetazoa" id="GBRI038920-PA"/>
    </source>
</evidence>
<dbReference type="AlphaFoldDB" id="A0A1A9WZS8"/>
<dbReference type="Gene3D" id="1.20.5.190">
    <property type="match status" value="1"/>
</dbReference>
<dbReference type="Pfam" id="PF00612">
    <property type="entry name" value="IQ"/>
    <property type="match status" value="2"/>
</dbReference>
<dbReference type="InterPro" id="IPR027417">
    <property type="entry name" value="P-loop_NTPase"/>
</dbReference>
<dbReference type="VEuPathDB" id="VectorBase:GBRI038920"/>
<protein>
    <recommendedName>
        <fullName evidence="3">Myosin motor domain-containing protein</fullName>
    </recommendedName>
</protein>
<dbReference type="InterPro" id="IPR000048">
    <property type="entry name" value="IQ_motif_EF-hand-BS"/>
</dbReference>
<dbReference type="SMART" id="SM00015">
    <property type="entry name" value="IQ"/>
    <property type="match status" value="2"/>
</dbReference>
<proteinExistence type="predicted"/>
<organism evidence="1 2">
    <name type="scientific">Glossina brevipalpis</name>
    <dbReference type="NCBI Taxonomy" id="37001"/>
    <lineage>
        <taxon>Eukaryota</taxon>
        <taxon>Metazoa</taxon>
        <taxon>Ecdysozoa</taxon>
        <taxon>Arthropoda</taxon>
        <taxon>Hexapoda</taxon>
        <taxon>Insecta</taxon>
        <taxon>Pterygota</taxon>
        <taxon>Neoptera</taxon>
        <taxon>Endopterygota</taxon>
        <taxon>Diptera</taxon>
        <taxon>Brachycera</taxon>
        <taxon>Muscomorpha</taxon>
        <taxon>Hippoboscoidea</taxon>
        <taxon>Glossinidae</taxon>
        <taxon>Glossina</taxon>
    </lineage>
</organism>
<reference evidence="2" key="1">
    <citation type="submission" date="2014-03" db="EMBL/GenBank/DDBJ databases">
        <authorList>
            <person name="Aksoy S."/>
            <person name="Warren W."/>
            <person name="Wilson R.K."/>
        </authorList>
    </citation>
    <scope>NUCLEOTIDE SEQUENCE [LARGE SCALE GENOMIC DNA]</scope>
    <source>
        <strain evidence="2">IAEA</strain>
    </source>
</reference>
<reference evidence="1" key="2">
    <citation type="submission" date="2020-05" db="UniProtKB">
        <authorList>
            <consortium name="EnsemblMetazoa"/>
        </authorList>
    </citation>
    <scope>IDENTIFICATION</scope>
    <source>
        <strain evidence="1">IAEA</strain>
    </source>
</reference>
<accession>A0A1A9WZS8</accession>
<name>A0A1A9WZS8_9MUSC</name>
<dbReference type="PROSITE" id="PS50096">
    <property type="entry name" value="IQ"/>
    <property type="match status" value="1"/>
</dbReference>
<evidence type="ECO:0008006" key="3">
    <source>
        <dbReference type="Google" id="ProtNLM"/>
    </source>
</evidence>
<keyword evidence="2" id="KW-1185">Reference proteome</keyword>